<evidence type="ECO:0000313" key="1">
    <source>
        <dbReference type="EMBL" id="RLV97550.1"/>
    </source>
</evidence>
<dbReference type="Proteomes" id="UP000276834">
    <property type="component" value="Unassembled WGS sequence"/>
</dbReference>
<comment type="caution">
    <text evidence="1">The sequence shown here is derived from an EMBL/GenBank/DDBJ whole genome shotgun (WGS) entry which is preliminary data.</text>
</comment>
<protein>
    <submittedName>
        <fullName evidence="1">Uncharacterized protein</fullName>
    </submittedName>
</protein>
<proteinExistence type="predicted"/>
<dbReference type="AlphaFoldDB" id="A0A3L8S734"/>
<evidence type="ECO:0000313" key="2">
    <source>
        <dbReference type="Proteomes" id="UP000276834"/>
    </source>
</evidence>
<keyword evidence="2" id="KW-1185">Reference proteome</keyword>
<gene>
    <name evidence="1" type="ORF">DV515_00011639</name>
</gene>
<name>A0A3L8S734_CHLGU</name>
<reference evidence="1 2" key="1">
    <citation type="journal article" date="2018" name="Proc. R. Soc. B">
        <title>A non-coding region near Follistatin controls head colour polymorphism in the Gouldian finch.</title>
        <authorList>
            <person name="Toomey M.B."/>
            <person name="Marques C.I."/>
            <person name="Andrade P."/>
            <person name="Araujo P.M."/>
            <person name="Sabatino S."/>
            <person name="Gazda M.A."/>
            <person name="Afonso S."/>
            <person name="Lopes R.J."/>
            <person name="Corbo J.C."/>
            <person name="Carneiro M."/>
        </authorList>
    </citation>
    <scope>NUCLEOTIDE SEQUENCE [LARGE SCALE GENOMIC DNA]</scope>
    <source>
        <strain evidence="1">Red01</strain>
        <tissue evidence="1">Muscle</tissue>
    </source>
</reference>
<organism evidence="1 2">
    <name type="scientific">Chloebia gouldiae</name>
    <name type="common">Gouldian finch</name>
    <name type="synonym">Erythrura gouldiae</name>
    <dbReference type="NCBI Taxonomy" id="44316"/>
    <lineage>
        <taxon>Eukaryota</taxon>
        <taxon>Metazoa</taxon>
        <taxon>Chordata</taxon>
        <taxon>Craniata</taxon>
        <taxon>Vertebrata</taxon>
        <taxon>Euteleostomi</taxon>
        <taxon>Archelosauria</taxon>
        <taxon>Archosauria</taxon>
        <taxon>Dinosauria</taxon>
        <taxon>Saurischia</taxon>
        <taxon>Theropoda</taxon>
        <taxon>Coelurosauria</taxon>
        <taxon>Aves</taxon>
        <taxon>Neognathae</taxon>
        <taxon>Neoaves</taxon>
        <taxon>Telluraves</taxon>
        <taxon>Australaves</taxon>
        <taxon>Passeriformes</taxon>
        <taxon>Passeroidea</taxon>
        <taxon>Passeridae</taxon>
        <taxon>Chloebia</taxon>
    </lineage>
</organism>
<dbReference type="EMBL" id="QUSF01000055">
    <property type="protein sequence ID" value="RLV97550.1"/>
    <property type="molecule type" value="Genomic_DNA"/>
</dbReference>
<sequence>MPAGAALRSAGRQQAKEALQRGCRTGLCRAGLQAQHPVDKATLPHHRASAARCHPITGDVLADHSPQEANRHPKSWVCLSQEEQPVCKAGATSSISEPQAGSLRHTFLPRALPWHGGPCYHSGLLAPQGPQCCAHRFHPSFGEAERLERSTDHRSALINTTRTTEICEALCQQHDPGWETQACSSTALLHL</sequence>
<accession>A0A3L8S734</accession>